<dbReference type="RefSeq" id="WP_091932874.1">
    <property type="nucleotide sequence ID" value="NZ_FNCY01000001.1"/>
</dbReference>
<dbReference type="InterPro" id="IPR011008">
    <property type="entry name" value="Dimeric_a/b-barrel"/>
</dbReference>
<gene>
    <name evidence="2" type="ORF">SAMN05660652_00523</name>
</gene>
<protein>
    <submittedName>
        <fullName evidence="2">Quinol monooxygenase YgiN</fullName>
    </submittedName>
</protein>
<keyword evidence="2" id="KW-0503">Monooxygenase</keyword>
<proteinExistence type="predicted"/>
<name>A0A1G7WHM3_9RHOO</name>
<dbReference type="InterPro" id="IPR050744">
    <property type="entry name" value="AI-2_Isomerase_LsrG"/>
</dbReference>
<dbReference type="Pfam" id="PF03992">
    <property type="entry name" value="ABM"/>
    <property type="match status" value="1"/>
</dbReference>
<dbReference type="GO" id="GO:0004497">
    <property type="term" value="F:monooxygenase activity"/>
    <property type="evidence" value="ECO:0007669"/>
    <property type="project" value="UniProtKB-KW"/>
</dbReference>
<dbReference type="EMBL" id="FNCY01000001">
    <property type="protein sequence ID" value="SDG71473.1"/>
    <property type="molecule type" value="Genomic_DNA"/>
</dbReference>
<organism evidence="2 3">
    <name type="scientific">Propionivibrio dicarboxylicus</name>
    <dbReference type="NCBI Taxonomy" id="83767"/>
    <lineage>
        <taxon>Bacteria</taxon>
        <taxon>Pseudomonadati</taxon>
        <taxon>Pseudomonadota</taxon>
        <taxon>Betaproteobacteria</taxon>
        <taxon>Rhodocyclales</taxon>
        <taxon>Rhodocyclaceae</taxon>
        <taxon>Propionivibrio</taxon>
    </lineage>
</organism>
<dbReference type="Gene3D" id="3.30.70.100">
    <property type="match status" value="1"/>
</dbReference>
<accession>A0A1G7WHM3</accession>
<dbReference type="Proteomes" id="UP000198607">
    <property type="component" value="Unassembled WGS sequence"/>
</dbReference>
<sequence length="101" mass="11167">MVHVLASLYIKEGCLAEFIEIFKANVPNVLKEDGCIEYVPAIDLVTDIPTQDKNACIVTVIEKWDSLEALQAHSVAPHMLAYGEQVKGMLEKVSLKILQNA</sequence>
<dbReference type="PANTHER" id="PTHR33336:SF3">
    <property type="entry name" value="ABM DOMAIN-CONTAINING PROTEIN"/>
    <property type="match status" value="1"/>
</dbReference>
<keyword evidence="2" id="KW-0560">Oxidoreductase</keyword>
<dbReference type="PROSITE" id="PS51725">
    <property type="entry name" value="ABM"/>
    <property type="match status" value="1"/>
</dbReference>
<dbReference type="GO" id="GO:0005829">
    <property type="term" value="C:cytosol"/>
    <property type="evidence" value="ECO:0007669"/>
    <property type="project" value="TreeGrafter"/>
</dbReference>
<evidence type="ECO:0000313" key="2">
    <source>
        <dbReference type="EMBL" id="SDG71473.1"/>
    </source>
</evidence>
<dbReference type="AlphaFoldDB" id="A0A1G7WHM3"/>
<keyword evidence="3" id="KW-1185">Reference proteome</keyword>
<reference evidence="2 3" key="1">
    <citation type="submission" date="2016-10" db="EMBL/GenBank/DDBJ databases">
        <authorList>
            <person name="de Groot N.N."/>
        </authorList>
    </citation>
    <scope>NUCLEOTIDE SEQUENCE [LARGE SCALE GENOMIC DNA]</scope>
    <source>
        <strain evidence="2 3">DSM 5885</strain>
    </source>
</reference>
<evidence type="ECO:0000313" key="3">
    <source>
        <dbReference type="Proteomes" id="UP000198607"/>
    </source>
</evidence>
<dbReference type="InterPro" id="IPR007138">
    <property type="entry name" value="ABM_dom"/>
</dbReference>
<feature type="domain" description="ABM" evidence="1">
    <location>
        <begin position="2"/>
        <end position="98"/>
    </location>
</feature>
<dbReference type="OrthoDB" id="9812192at2"/>
<dbReference type="STRING" id="83767.SAMN05660652_00523"/>
<evidence type="ECO:0000259" key="1">
    <source>
        <dbReference type="PROSITE" id="PS51725"/>
    </source>
</evidence>
<dbReference type="SUPFAM" id="SSF54909">
    <property type="entry name" value="Dimeric alpha+beta barrel"/>
    <property type="match status" value="1"/>
</dbReference>
<dbReference type="PANTHER" id="PTHR33336">
    <property type="entry name" value="QUINOL MONOOXYGENASE YGIN-RELATED"/>
    <property type="match status" value="1"/>
</dbReference>